<feature type="coiled-coil region" evidence="1">
    <location>
        <begin position="393"/>
        <end position="420"/>
    </location>
</feature>
<accession>A0A226D0B9</accession>
<gene>
    <name evidence="3" type="ORF">Fcan01_26693</name>
</gene>
<reference evidence="3 4" key="1">
    <citation type="submission" date="2015-12" db="EMBL/GenBank/DDBJ databases">
        <title>The genome of Folsomia candida.</title>
        <authorList>
            <person name="Faddeeva A."/>
            <person name="Derks M.F."/>
            <person name="Anvar Y."/>
            <person name="Smit S."/>
            <person name="Van Straalen N."/>
            <person name="Roelofs D."/>
        </authorList>
    </citation>
    <scope>NUCLEOTIDE SEQUENCE [LARGE SCALE GENOMIC DNA]</scope>
    <source>
        <strain evidence="3 4">VU population</strain>
        <tissue evidence="3">Whole body</tissue>
    </source>
</reference>
<keyword evidence="1" id="KW-0175">Coiled coil</keyword>
<keyword evidence="4" id="KW-1185">Reference proteome</keyword>
<evidence type="ECO:0000313" key="4">
    <source>
        <dbReference type="Proteomes" id="UP000198287"/>
    </source>
</evidence>
<dbReference type="Proteomes" id="UP000198287">
    <property type="component" value="Unassembled WGS sequence"/>
</dbReference>
<proteinExistence type="predicted"/>
<comment type="caution">
    <text evidence="3">The sequence shown here is derived from an EMBL/GenBank/DDBJ whole genome shotgun (WGS) entry which is preliminary data.</text>
</comment>
<evidence type="ECO:0000256" key="2">
    <source>
        <dbReference type="SAM" id="SignalP"/>
    </source>
</evidence>
<feature type="chain" id="PRO_5013053420" evidence="2">
    <location>
        <begin position="24"/>
        <end position="420"/>
    </location>
</feature>
<sequence>MPSFKLAWIILTLTYLQIRSSSAQTKLSQCQLSWKPYIAGEEFPPDAVQLDGPLFVARMTHLFGFIFGRKYAAGTANNDTKEASFVHPLAWGKVTLKSFDLLVNPNDCAIGWMDAFGEIEEPEFALHLESNRYVAMRKSGGKIVAGTLVTGDINFFHAVDPETDQAKTDFLACEALKSTENLRLTVKNLKFVDKLEEEIPDFMGTDLIENQSPAVLEHIVSHEKTVIIRHEISESRSFAQSTVTTFSIGVSLGPLEINAEWQNRHDIASGRMSNIVNEKEETVKSSRTIIVPPLTSVHACSVLFSAKSLDMPYTGEGVYGIKGRSSTYVEGILRAEGYDVSEIRGRNGTHIFVNISGNFSIESPMRTKLVVFAKDSPNIPEGCDTIQKSINELNKMRRSGRASKEEIDTLKRKVKELLHE</sequence>
<evidence type="ECO:0000313" key="3">
    <source>
        <dbReference type="EMBL" id="OXA38490.1"/>
    </source>
</evidence>
<dbReference type="AlphaFoldDB" id="A0A226D0B9"/>
<organism evidence="3 4">
    <name type="scientific">Folsomia candida</name>
    <name type="common">Springtail</name>
    <dbReference type="NCBI Taxonomy" id="158441"/>
    <lineage>
        <taxon>Eukaryota</taxon>
        <taxon>Metazoa</taxon>
        <taxon>Ecdysozoa</taxon>
        <taxon>Arthropoda</taxon>
        <taxon>Hexapoda</taxon>
        <taxon>Collembola</taxon>
        <taxon>Entomobryomorpha</taxon>
        <taxon>Isotomoidea</taxon>
        <taxon>Isotomidae</taxon>
        <taxon>Proisotominae</taxon>
        <taxon>Folsomia</taxon>
    </lineage>
</organism>
<feature type="signal peptide" evidence="2">
    <location>
        <begin position="1"/>
        <end position="23"/>
    </location>
</feature>
<evidence type="ECO:0000256" key="1">
    <source>
        <dbReference type="SAM" id="Coils"/>
    </source>
</evidence>
<protein>
    <submittedName>
        <fullName evidence="3">Uncharacterized protein</fullName>
    </submittedName>
</protein>
<name>A0A226D0B9_FOLCA</name>
<dbReference type="OrthoDB" id="8297682at2759"/>
<dbReference type="EMBL" id="LNIX01000045">
    <property type="protein sequence ID" value="OXA38490.1"/>
    <property type="molecule type" value="Genomic_DNA"/>
</dbReference>
<dbReference type="Gene3D" id="2.170.15.10">
    <property type="entry name" value="Proaerolysin, chain A, domain 3"/>
    <property type="match status" value="1"/>
</dbReference>
<keyword evidence="2" id="KW-0732">Signal</keyword>